<name>A0A3P3WGG3_9FLAO</name>
<comment type="caution">
    <text evidence="1">The sequence shown here is derived from an EMBL/GenBank/DDBJ whole genome shotgun (WGS) entry which is preliminary data.</text>
</comment>
<dbReference type="EMBL" id="RQVR01000003">
    <property type="protein sequence ID" value="RRJ93528.1"/>
    <property type="molecule type" value="Genomic_DNA"/>
</dbReference>
<sequence>MKNDMIKMHQDQDDLQKFFISRDVIRWNDEVNSIKEEIILFTNLLSSNNGKMYSNILEKIEDFKKENLRFATELISYNRKLEVLKECEDLQCETFFLNSHNDFQELIEAHFSEYRNFKKNVFALINNSI</sequence>
<organism evidence="1 2">
    <name type="scientific">Flavobacterium macacae</name>
    <dbReference type="NCBI Taxonomy" id="2488993"/>
    <lineage>
        <taxon>Bacteria</taxon>
        <taxon>Pseudomonadati</taxon>
        <taxon>Bacteroidota</taxon>
        <taxon>Flavobacteriia</taxon>
        <taxon>Flavobacteriales</taxon>
        <taxon>Flavobacteriaceae</taxon>
        <taxon>Flavobacterium</taxon>
    </lineage>
</organism>
<gene>
    <name evidence="1" type="ORF">EG849_04250</name>
</gene>
<dbReference type="Proteomes" id="UP000271937">
    <property type="component" value="Unassembled WGS sequence"/>
</dbReference>
<protein>
    <submittedName>
        <fullName evidence="1">Uncharacterized protein</fullName>
    </submittedName>
</protein>
<dbReference type="AlphaFoldDB" id="A0A3P3WGG3"/>
<evidence type="ECO:0000313" key="2">
    <source>
        <dbReference type="Proteomes" id="UP000271937"/>
    </source>
</evidence>
<proteinExistence type="predicted"/>
<evidence type="ECO:0000313" key="1">
    <source>
        <dbReference type="EMBL" id="RRJ93528.1"/>
    </source>
</evidence>
<keyword evidence="2" id="KW-1185">Reference proteome</keyword>
<reference evidence="1 2" key="1">
    <citation type="submission" date="2018-11" db="EMBL/GenBank/DDBJ databases">
        <title>Flavobacterium sp. nov., YIM 102600 draft genome.</title>
        <authorList>
            <person name="Li G."/>
            <person name="Jiang Y."/>
        </authorList>
    </citation>
    <scope>NUCLEOTIDE SEQUENCE [LARGE SCALE GENOMIC DNA]</scope>
    <source>
        <strain evidence="1 2">YIM 102600</strain>
    </source>
</reference>
<dbReference type="OrthoDB" id="1431622at2"/>
<dbReference type="RefSeq" id="WP_125011845.1">
    <property type="nucleotide sequence ID" value="NZ_RQVR01000003.1"/>
</dbReference>
<accession>A0A3P3WGG3</accession>